<name>A0AAC9AP64_9ACTN</name>
<dbReference type="RefSeq" id="WP_062820332.1">
    <property type="nucleotide sequence ID" value="NZ_CP014352.1"/>
</dbReference>
<evidence type="ECO:0000313" key="3">
    <source>
        <dbReference type="Proteomes" id="UP000075221"/>
    </source>
</evidence>
<accession>A0AAC9AP64</accession>
<reference evidence="2 3" key="1">
    <citation type="submission" date="2016-02" db="EMBL/GenBank/DDBJ databases">
        <title>Complete Genome Sequence of Propionibacterium acidipropionici ATCC 55737.</title>
        <authorList>
            <person name="Luna Flores C.H."/>
            <person name="Nielsen L.K."/>
            <person name="Marcellin E."/>
        </authorList>
    </citation>
    <scope>NUCLEOTIDE SEQUENCE [LARGE SCALE GENOMIC DNA]</scope>
    <source>
        <strain evidence="2 3">ATCC 55737</strain>
    </source>
</reference>
<dbReference type="Pfam" id="PF06114">
    <property type="entry name" value="Peptidase_M78"/>
    <property type="match status" value="1"/>
</dbReference>
<dbReference type="AlphaFoldDB" id="A0AAC9AP64"/>
<organism evidence="2 3">
    <name type="scientific">Acidipropionibacterium acidipropionici</name>
    <dbReference type="NCBI Taxonomy" id="1748"/>
    <lineage>
        <taxon>Bacteria</taxon>
        <taxon>Bacillati</taxon>
        <taxon>Actinomycetota</taxon>
        <taxon>Actinomycetes</taxon>
        <taxon>Propionibacteriales</taxon>
        <taxon>Propionibacteriaceae</taxon>
        <taxon>Acidipropionibacterium</taxon>
    </lineage>
</organism>
<protein>
    <recommendedName>
        <fullName evidence="1">IrrE N-terminal-like domain-containing protein</fullName>
    </recommendedName>
</protein>
<evidence type="ECO:0000259" key="1">
    <source>
        <dbReference type="Pfam" id="PF06114"/>
    </source>
</evidence>
<evidence type="ECO:0000313" key="2">
    <source>
        <dbReference type="EMBL" id="AMS06492.1"/>
    </source>
</evidence>
<sequence>MMRSCNPWQYLKSRPDITVVWAGLLPGRARGLTDGHSTIWIRTGLTQRERRCTLAHELVHIAHHHVGHQTPAVEAQVRVETARAMLPDLAPIIDGLRWGHSWWEIADDLWVTEDVLACRLDHLTPTERRTIEEAAPFAPQL</sequence>
<feature type="domain" description="IrrE N-terminal-like" evidence="1">
    <location>
        <begin position="27"/>
        <end position="72"/>
    </location>
</feature>
<dbReference type="InterPro" id="IPR010359">
    <property type="entry name" value="IrrE_HExxH"/>
</dbReference>
<dbReference type="Proteomes" id="UP000075221">
    <property type="component" value="Chromosome"/>
</dbReference>
<proteinExistence type="predicted"/>
<dbReference type="EMBL" id="CP014352">
    <property type="protein sequence ID" value="AMS06492.1"/>
    <property type="molecule type" value="Genomic_DNA"/>
</dbReference>
<gene>
    <name evidence="2" type="ORF">AXH35_14545</name>
</gene>